<dbReference type="Pfam" id="PF07811">
    <property type="entry name" value="TadE"/>
    <property type="match status" value="1"/>
</dbReference>
<evidence type="ECO:0000259" key="2">
    <source>
        <dbReference type="Pfam" id="PF07811"/>
    </source>
</evidence>
<dbReference type="InterPro" id="IPR012495">
    <property type="entry name" value="TadE-like_dom"/>
</dbReference>
<proteinExistence type="predicted"/>
<keyword evidence="1" id="KW-1133">Transmembrane helix</keyword>
<dbReference type="EMBL" id="VCDI01000003">
    <property type="protein sequence ID" value="TLU72719.1"/>
    <property type="molecule type" value="Genomic_DNA"/>
</dbReference>
<evidence type="ECO:0000313" key="3">
    <source>
        <dbReference type="EMBL" id="TLU72719.1"/>
    </source>
</evidence>
<feature type="domain" description="TadE-like" evidence="2">
    <location>
        <begin position="10"/>
        <end position="51"/>
    </location>
</feature>
<gene>
    <name evidence="3" type="ORF">FE263_11850</name>
</gene>
<keyword evidence="1" id="KW-0472">Membrane</keyword>
<evidence type="ECO:0000313" key="4">
    <source>
        <dbReference type="Proteomes" id="UP000305654"/>
    </source>
</evidence>
<keyword evidence="4" id="KW-1185">Reference proteome</keyword>
<sequence>MRHILQERRGVVALEFALVAPVLILFSIGVFDLTRALIVREQVWSAVRSIASSASSLAVQPDQSTSLTVAQVQQALSGIFAAIPWLRSGALTGQTSVVLSSVNFVQTTASCTATTTNPCPQLVWSVAYAGRGPASFLTTTRSCATPPLVVATVTDFVSSLTSLPVSNIADPSPMLVVDVSYQFTPMFFSFLSGPINFWATSYWPIRSANPNATSGDRYTRYDILKQGPGVGKCPGFS</sequence>
<dbReference type="OrthoDB" id="7187024at2"/>
<dbReference type="Proteomes" id="UP000305654">
    <property type="component" value="Unassembled WGS sequence"/>
</dbReference>
<keyword evidence="1" id="KW-0812">Transmembrane</keyword>
<reference evidence="3 4" key="1">
    <citation type="submission" date="2019-05" db="EMBL/GenBank/DDBJ databases">
        <authorList>
            <person name="Pankratov T."/>
            <person name="Grouzdev D."/>
        </authorList>
    </citation>
    <scope>NUCLEOTIDE SEQUENCE [LARGE SCALE GENOMIC DNA]</scope>
    <source>
        <strain evidence="3 4">KEBCLARHB70R</strain>
    </source>
</reference>
<evidence type="ECO:0000256" key="1">
    <source>
        <dbReference type="SAM" id="Phobius"/>
    </source>
</evidence>
<comment type="caution">
    <text evidence="3">The sequence shown here is derived from an EMBL/GenBank/DDBJ whole genome shotgun (WGS) entry which is preliminary data.</text>
</comment>
<dbReference type="AlphaFoldDB" id="A0A5R9J6X2"/>
<accession>A0A5R9J6X2</accession>
<organism evidence="3 4">
    <name type="scientific">Lichenicoccus roseus</name>
    <dbReference type="NCBI Taxonomy" id="2683649"/>
    <lineage>
        <taxon>Bacteria</taxon>
        <taxon>Pseudomonadati</taxon>
        <taxon>Pseudomonadota</taxon>
        <taxon>Alphaproteobacteria</taxon>
        <taxon>Acetobacterales</taxon>
        <taxon>Acetobacteraceae</taxon>
        <taxon>Lichenicoccus</taxon>
    </lineage>
</organism>
<protein>
    <submittedName>
        <fullName evidence="3">Pilus assembly protein</fullName>
    </submittedName>
</protein>
<feature type="transmembrane region" description="Helical" evidence="1">
    <location>
        <begin position="12"/>
        <end position="31"/>
    </location>
</feature>
<name>A0A5R9J6X2_9PROT</name>